<dbReference type="InterPro" id="IPR051700">
    <property type="entry name" value="STE20_Ser-Thr_kinase"/>
</dbReference>
<dbReference type="Gene3D" id="1.10.510.10">
    <property type="entry name" value="Transferase(Phosphotransferase) domain 1"/>
    <property type="match status" value="1"/>
</dbReference>
<dbReference type="InterPro" id="IPR000719">
    <property type="entry name" value="Prot_kinase_dom"/>
</dbReference>
<organism evidence="3 4">
    <name type="scientific">Teladorsagia circumcincta</name>
    <name type="common">Brown stomach worm</name>
    <name type="synonym">Ostertagia circumcincta</name>
    <dbReference type="NCBI Taxonomy" id="45464"/>
    <lineage>
        <taxon>Eukaryota</taxon>
        <taxon>Metazoa</taxon>
        <taxon>Ecdysozoa</taxon>
        <taxon>Nematoda</taxon>
        <taxon>Chromadorea</taxon>
        <taxon>Rhabditida</taxon>
        <taxon>Rhabditina</taxon>
        <taxon>Rhabditomorpha</taxon>
        <taxon>Strongyloidea</taxon>
        <taxon>Trichostrongylidae</taxon>
        <taxon>Teladorsagia</taxon>
    </lineage>
</organism>
<dbReference type="PROSITE" id="PS50011">
    <property type="entry name" value="PROTEIN_KINASE_DOM"/>
    <property type="match status" value="1"/>
</dbReference>
<dbReference type="GO" id="GO:0005524">
    <property type="term" value="F:ATP binding"/>
    <property type="evidence" value="ECO:0007669"/>
    <property type="project" value="InterPro"/>
</dbReference>
<dbReference type="OrthoDB" id="8957712at2759"/>
<evidence type="ECO:0000313" key="3">
    <source>
        <dbReference type="EMBL" id="PIO75916.1"/>
    </source>
</evidence>
<dbReference type="EMBL" id="KZ345094">
    <property type="protein sequence ID" value="PIO75916.1"/>
    <property type="molecule type" value="Genomic_DNA"/>
</dbReference>
<dbReference type="GO" id="GO:0004672">
    <property type="term" value="F:protein kinase activity"/>
    <property type="evidence" value="ECO:0007669"/>
    <property type="project" value="InterPro"/>
</dbReference>
<sequence>MAPEVIACDENPEATYDSRSDLWSLGITSLEMAEGHPPLCDMHPMRALFLIPRNPPPRLKRTKKWTKKFESFIDETEYEYSGSDEDEPNPLKPLTHRDDSEAASMIPADNTLRKGFQRIQEASRGAFEHAGAQQLKRIVPNHDRPPTASPHHNVYRYCADGRDREEQVKMRAQAAVTRPMVGDVRRDAERRQRPRSPQQSHPAAPHLADVANYSRRQSEREERKERDRSVTKGRIGNTESNKFARMVNIQILSYPF</sequence>
<evidence type="ECO:0000259" key="2">
    <source>
        <dbReference type="PROSITE" id="PS50011"/>
    </source>
</evidence>
<evidence type="ECO:0000256" key="1">
    <source>
        <dbReference type="SAM" id="MobiDB-lite"/>
    </source>
</evidence>
<accession>A0A2G9V0I8</accession>
<dbReference type="AlphaFoldDB" id="A0A2G9V0I8"/>
<protein>
    <recommendedName>
        <fullName evidence="2">Protein kinase domain-containing protein</fullName>
    </recommendedName>
</protein>
<dbReference type="InterPro" id="IPR011009">
    <property type="entry name" value="Kinase-like_dom_sf"/>
</dbReference>
<dbReference type="PANTHER" id="PTHR47096:SF1">
    <property type="entry name" value="MISSHAPEN LIKE KINASE 1"/>
    <property type="match status" value="1"/>
</dbReference>
<proteinExistence type="predicted"/>
<name>A0A2G9V0I8_TELCI</name>
<feature type="compositionally biased region" description="Acidic residues" evidence="1">
    <location>
        <begin position="77"/>
        <end position="88"/>
    </location>
</feature>
<feature type="compositionally biased region" description="Basic and acidic residues" evidence="1">
    <location>
        <begin position="216"/>
        <end position="230"/>
    </location>
</feature>
<reference evidence="3 4" key="1">
    <citation type="submission" date="2015-09" db="EMBL/GenBank/DDBJ databases">
        <title>Draft genome of the parasitic nematode Teladorsagia circumcincta isolate WARC Sus (inbred).</title>
        <authorList>
            <person name="Mitreva M."/>
        </authorList>
    </citation>
    <scope>NUCLEOTIDE SEQUENCE [LARGE SCALE GENOMIC DNA]</scope>
    <source>
        <strain evidence="3 4">S</strain>
    </source>
</reference>
<dbReference type="Proteomes" id="UP000230423">
    <property type="component" value="Unassembled WGS sequence"/>
</dbReference>
<gene>
    <name evidence="3" type="ORF">TELCIR_02024</name>
</gene>
<feature type="region of interest" description="Disordered" evidence="1">
    <location>
        <begin position="77"/>
        <end position="97"/>
    </location>
</feature>
<keyword evidence="4" id="KW-1185">Reference proteome</keyword>
<feature type="region of interest" description="Disordered" evidence="1">
    <location>
        <begin position="175"/>
        <end position="237"/>
    </location>
</feature>
<evidence type="ECO:0000313" key="4">
    <source>
        <dbReference type="Proteomes" id="UP000230423"/>
    </source>
</evidence>
<dbReference type="PANTHER" id="PTHR47096">
    <property type="entry name" value="MISSHAPEN LIKE KINASE 1"/>
    <property type="match status" value="1"/>
</dbReference>
<dbReference type="SUPFAM" id="SSF56112">
    <property type="entry name" value="Protein kinase-like (PK-like)"/>
    <property type="match status" value="1"/>
</dbReference>
<feature type="domain" description="Protein kinase" evidence="2">
    <location>
        <begin position="1"/>
        <end position="127"/>
    </location>
</feature>
<dbReference type="GO" id="GO:0005829">
    <property type="term" value="C:cytosol"/>
    <property type="evidence" value="ECO:0007669"/>
    <property type="project" value="TreeGrafter"/>
</dbReference>